<name>A0ABX2RAH4_9THEO</name>
<protein>
    <recommendedName>
        <fullName evidence="4">TrbC/VIRB2 family protein</fullName>
    </recommendedName>
</protein>
<keyword evidence="3" id="KW-1185">Reference proteome</keyword>
<organism evidence="2 3">
    <name type="scientific">Carboxydothermus ferrireducens DSM 11255</name>
    <dbReference type="NCBI Taxonomy" id="1119529"/>
    <lineage>
        <taxon>Bacteria</taxon>
        <taxon>Bacillati</taxon>
        <taxon>Bacillota</taxon>
        <taxon>Clostridia</taxon>
        <taxon>Thermoanaerobacterales</taxon>
        <taxon>Thermoanaerobacteraceae</taxon>
        <taxon>Carboxydothermus</taxon>
    </lineage>
</organism>
<proteinExistence type="predicted"/>
<dbReference type="Proteomes" id="UP000604066">
    <property type="component" value="Unassembled WGS sequence"/>
</dbReference>
<evidence type="ECO:0000256" key="1">
    <source>
        <dbReference type="SAM" id="Phobius"/>
    </source>
</evidence>
<feature type="transmembrane region" description="Helical" evidence="1">
    <location>
        <begin position="59"/>
        <end position="82"/>
    </location>
</feature>
<dbReference type="EMBL" id="JACCBS010000001">
    <property type="protein sequence ID" value="NYE57131.1"/>
    <property type="molecule type" value="Genomic_DNA"/>
</dbReference>
<comment type="caution">
    <text evidence="2">The sequence shown here is derived from an EMBL/GenBank/DDBJ whole genome shotgun (WGS) entry which is preliminary data.</text>
</comment>
<reference evidence="2 3" key="1">
    <citation type="submission" date="2020-07" db="EMBL/GenBank/DDBJ databases">
        <title>Genomic Encyclopedia of Type Strains, Phase III (KMG-III): the genomes of soil and plant-associated and newly described type strains.</title>
        <authorList>
            <person name="Whitman W."/>
        </authorList>
    </citation>
    <scope>NUCLEOTIDE SEQUENCE [LARGE SCALE GENOMIC DNA]</scope>
    <source>
        <strain evidence="2 3">DSM 11255</strain>
    </source>
</reference>
<evidence type="ECO:0008006" key="4">
    <source>
        <dbReference type="Google" id="ProtNLM"/>
    </source>
</evidence>
<accession>A0ABX2RAH4</accession>
<dbReference type="Pfam" id="PF18895">
    <property type="entry name" value="T4SS_pilin"/>
    <property type="match status" value="1"/>
</dbReference>
<gene>
    <name evidence="2" type="ORF">HDG70_000837</name>
</gene>
<dbReference type="RefSeq" id="WP_028052476.1">
    <property type="nucleotide sequence ID" value="NZ_ATYG01000021.1"/>
</dbReference>
<keyword evidence="1" id="KW-1133">Transmembrane helix</keyword>
<dbReference type="InterPro" id="IPR043993">
    <property type="entry name" value="T4SS_pilin"/>
</dbReference>
<sequence>MLKFLKKLENLIWIPLLWLGQGMALAEGTGTNPDITKGLDTAVNEATLANKIVSISTKVGALIGAVAVGAFILGAFQVATAANEEARAQGKQKMMWALAGVAAVGLAVVIVSFWANTIKGQAGAAQ</sequence>
<keyword evidence="1" id="KW-0812">Transmembrane</keyword>
<evidence type="ECO:0000313" key="2">
    <source>
        <dbReference type="EMBL" id="NYE57131.1"/>
    </source>
</evidence>
<evidence type="ECO:0000313" key="3">
    <source>
        <dbReference type="Proteomes" id="UP000604066"/>
    </source>
</evidence>
<keyword evidence="1" id="KW-0472">Membrane</keyword>
<feature type="transmembrane region" description="Helical" evidence="1">
    <location>
        <begin position="94"/>
        <end position="115"/>
    </location>
</feature>